<reference evidence="1" key="1">
    <citation type="submission" date="2020-04" db="EMBL/GenBank/DDBJ databases">
        <authorList>
            <person name="Chiriac C."/>
            <person name="Salcher M."/>
            <person name="Ghai R."/>
            <person name="Kavagutti S V."/>
        </authorList>
    </citation>
    <scope>NUCLEOTIDE SEQUENCE</scope>
</reference>
<proteinExistence type="predicted"/>
<organism evidence="1">
    <name type="scientific">uncultured Caudovirales phage</name>
    <dbReference type="NCBI Taxonomy" id="2100421"/>
    <lineage>
        <taxon>Viruses</taxon>
        <taxon>Duplodnaviria</taxon>
        <taxon>Heunggongvirae</taxon>
        <taxon>Uroviricota</taxon>
        <taxon>Caudoviricetes</taxon>
        <taxon>Peduoviridae</taxon>
        <taxon>Maltschvirus</taxon>
        <taxon>Maltschvirus maltsch</taxon>
    </lineage>
</organism>
<name>A0A6J5NT10_9CAUD</name>
<protein>
    <recommendedName>
        <fullName evidence="2">Transglycosylase SLT domain-containing protein</fullName>
    </recommendedName>
</protein>
<accession>A0A6J5NT10</accession>
<dbReference type="EMBL" id="LR796708">
    <property type="protein sequence ID" value="CAB4160796.1"/>
    <property type="molecule type" value="Genomic_DNA"/>
</dbReference>
<gene>
    <name evidence="1" type="ORF">UFOVP772_11</name>
</gene>
<evidence type="ECO:0008006" key="2">
    <source>
        <dbReference type="Google" id="ProtNLM"/>
    </source>
</evidence>
<evidence type="ECO:0000313" key="1">
    <source>
        <dbReference type="EMBL" id="CAB4160796.1"/>
    </source>
</evidence>
<sequence length="134" mass="15531">MLEELLMALFGLTPEPVVKSDRAEVVVHASRSRDYVQYAKVKIQNEEQFQCFDELMHKESSWRTRENPELADNPKSSAYGIPQALPGNKMAAAGYDWATNPITQIRWVLDFYIPDRYDGKPCNALDHHKRKGWY</sequence>